<name>A0A3B0VP62_9ZZZZ</name>
<dbReference type="InterPro" id="IPR007624">
    <property type="entry name" value="RNA_pol_sigma70_r3"/>
</dbReference>
<dbReference type="SUPFAM" id="SSF88946">
    <property type="entry name" value="Sigma2 domain of RNA polymerase sigma factors"/>
    <property type="match status" value="1"/>
</dbReference>
<dbReference type="Pfam" id="PF04545">
    <property type="entry name" value="Sigma70_r4"/>
    <property type="match status" value="1"/>
</dbReference>
<organism evidence="6">
    <name type="scientific">hydrothermal vent metagenome</name>
    <dbReference type="NCBI Taxonomy" id="652676"/>
    <lineage>
        <taxon>unclassified sequences</taxon>
        <taxon>metagenomes</taxon>
        <taxon>ecological metagenomes</taxon>
    </lineage>
</organism>
<dbReference type="InterPro" id="IPR013325">
    <property type="entry name" value="RNA_pol_sigma_r2"/>
</dbReference>
<keyword evidence="1" id="KW-0805">Transcription regulation</keyword>
<dbReference type="GO" id="GO:0006352">
    <property type="term" value="P:DNA-templated transcription initiation"/>
    <property type="evidence" value="ECO:0007669"/>
    <property type="project" value="InterPro"/>
</dbReference>
<dbReference type="Pfam" id="PF04539">
    <property type="entry name" value="Sigma70_r3"/>
    <property type="match status" value="1"/>
</dbReference>
<dbReference type="NCBIfam" id="TIGR02937">
    <property type="entry name" value="sigma70-ECF"/>
    <property type="match status" value="1"/>
</dbReference>
<dbReference type="InterPro" id="IPR013324">
    <property type="entry name" value="RNA_pol_sigma_r3/r4-like"/>
</dbReference>
<dbReference type="Gene3D" id="1.10.10.10">
    <property type="entry name" value="Winged helix-like DNA-binding domain superfamily/Winged helix DNA-binding domain"/>
    <property type="match status" value="2"/>
</dbReference>
<dbReference type="PROSITE" id="PS00716">
    <property type="entry name" value="SIGMA70_2"/>
    <property type="match status" value="1"/>
</dbReference>
<dbReference type="InterPro" id="IPR007630">
    <property type="entry name" value="RNA_pol_sigma70_r4"/>
</dbReference>
<evidence type="ECO:0000256" key="2">
    <source>
        <dbReference type="ARBA" id="ARBA00023082"/>
    </source>
</evidence>
<dbReference type="EMBL" id="UOEX01000322">
    <property type="protein sequence ID" value="VAW40157.1"/>
    <property type="molecule type" value="Genomic_DNA"/>
</dbReference>
<evidence type="ECO:0000256" key="1">
    <source>
        <dbReference type="ARBA" id="ARBA00023015"/>
    </source>
</evidence>
<dbReference type="GO" id="GO:0003677">
    <property type="term" value="F:DNA binding"/>
    <property type="evidence" value="ECO:0007669"/>
    <property type="project" value="UniProtKB-KW"/>
</dbReference>
<dbReference type="PRINTS" id="PR00046">
    <property type="entry name" value="SIGMA70FCT"/>
</dbReference>
<sequence>YATWWIRQAINRAIADQSRTIRIPVHMIDTLNRLRKDSKEFAWEFGRDPSPEEMAERTGINLDKIKNIIKVSQDPMSLDSPIIEGEDSQLSDFIVDTNSEAPDEATIRNSLKDNLDRVLGTLSPREESILRMRYGIDSAADLTLEEVGRTFAVTRERIRQIEAKALKKLKHPSRRNQLAAFMVD</sequence>
<keyword evidence="2" id="KW-0731">Sigma factor</keyword>
<reference evidence="6" key="1">
    <citation type="submission" date="2018-06" db="EMBL/GenBank/DDBJ databases">
        <authorList>
            <person name="Zhirakovskaya E."/>
        </authorList>
    </citation>
    <scope>NUCLEOTIDE SEQUENCE</scope>
</reference>
<dbReference type="CDD" id="cd06171">
    <property type="entry name" value="Sigma70_r4"/>
    <property type="match status" value="1"/>
</dbReference>
<accession>A0A3B0VP62</accession>
<dbReference type="InterPro" id="IPR000943">
    <property type="entry name" value="RNA_pol_sigma70"/>
</dbReference>
<dbReference type="PANTHER" id="PTHR30603">
    <property type="entry name" value="RNA POLYMERASE SIGMA FACTOR RPO"/>
    <property type="match status" value="1"/>
</dbReference>
<dbReference type="PANTHER" id="PTHR30603:SF60">
    <property type="entry name" value="RNA POLYMERASE SIGMA FACTOR RPOD"/>
    <property type="match status" value="1"/>
</dbReference>
<dbReference type="InterPro" id="IPR036388">
    <property type="entry name" value="WH-like_DNA-bd_sf"/>
</dbReference>
<protein>
    <submittedName>
        <fullName evidence="6">RNA polymerase sigma factor RpoD</fullName>
    </submittedName>
</protein>
<gene>
    <name evidence="6" type="ORF">MNBD_DELTA03-796</name>
</gene>
<evidence type="ECO:0000259" key="5">
    <source>
        <dbReference type="PROSITE" id="PS00716"/>
    </source>
</evidence>
<proteinExistence type="predicted"/>
<keyword evidence="3" id="KW-0238">DNA-binding</keyword>
<feature type="non-terminal residue" evidence="6">
    <location>
        <position position="1"/>
    </location>
</feature>
<dbReference type="GO" id="GO:0016987">
    <property type="term" value="F:sigma factor activity"/>
    <property type="evidence" value="ECO:0007669"/>
    <property type="project" value="UniProtKB-KW"/>
</dbReference>
<dbReference type="InterPro" id="IPR050239">
    <property type="entry name" value="Sigma-70_RNA_pol_init_factors"/>
</dbReference>
<dbReference type="SUPFAM" id="SSF88659">
    <property type="entry name" value="Sigma3 and sigma4 domains of RNA polymerase sigma factors"/>
    <property type="match status" value="2"/>
</dbReference>
<feature type="domain" description="RNA polymerase sigma-70" evidence="5">
    <location>
        <begin position="143"/>
        <end position="169"/>
    </location>
</feature>
<dbReference type="InterPro" id="IPR014284">
    <property type="entry name" value="RNA_pol_sigma-70_dom"/>
</dbReference>
<evidence type="ECO:0000256" key="4">
    <source>
        <dbReference type="ARBA" id="ARBA00023163"/>
    </source>
</evidence>
<keyword evidence="4" id="KW-0804">Transcription</keyword>
<evidence type="ECO:0000256" key="3">
    <source>
        <dbReference type="ARBA" id="ARBA00023125"/>
    </source>
</evidence>
<evidence type="ECO:0000313" key="6">
    <source>
        <dbReference type="EMBL" id="VAW40157.1"/>
    </source>
</evidence>
<dbReference type="AlphaFoldDB" id="A0A3B0VP62"/>
<dbReference type="Gene3D" id="1.10.601.10">
    <property type="entry name" value="RNA Polymerase Primary Sigma Factor"/>
    <property type="match status" value="1"/>
</dbReference>